<feature type="non-terminal residue" evidence="2">
    <location>
        <position position="1"/>
    </location>
</feature>
<keyword evidence="3" id="KW-1185">Reference proteome</keyword>
<feature type="domain" description="Peptidase M1 membrane alanine aminopeptidase" evidence="1">
    <location>
        <begin position="44"/>
        <end position="105"/>
    </location>
</feature>
<gene>
    <name evidence="2" type="ORF">FNJ87_19750</name>
</gene>
<dbReference type="EMBL" id="JADKYU010001208">
    <property type="protein sequence ID" value="MBF4986444.1"/>
    <property type="molecule type" value="Genomic_DNA"/>
</dbReference>
<evidence type="ECO:0000259" key="1">
    <source>
        <dbReference type="Pfam" id="PF01433"/>
    </source>
</evidence>
<organism evidence="2 3">
    <name type="scientific">Nonlabens mediterrranea</name>
    <dbReference type="NCBI Taxonomy" id="1419947"/>
    <lineage>
        <taxon>Bacteria</taxon>
        <taxon>Pseudomonadati</taxon>
        <taxon>Bacteroidota</taxon>
        <taxon>Flavobacteriia</taxon>
        <taxon>Flavobacteriales</taxon>
        <taxon>Flavobacteriaceae</taxon>
        <taxon>Nonlabens</taxon>
    </lineage>
</organism>
<proteinExistence type="predicted"/>
<protein>
    <submittedName>
        <fullName evidence="2">M1 family peptidase</fullName>
    </submittedName>
</protein>
<dbReference type="Gene3D" id="1.10.390.10">
    <property type="entry name" value="Neutral Protease Domain 2"/>
    <property type="match status" value="1"/>
</dbReference>
<accession>A0ABS0AAV8</accession>
<evidence type="ECO:0000313" key="2">
    <source>
        <dbReference type="EMBL" id="MBF4986444.1"/>
    </source>
</evidence>
<dbReference type="InterPro" id="IPR027268">
    <property type="entry name" value="Peptidase_M4/M1_CTD_sf"/>
</dbReference>
<dbReference type="SUPFAM" id="SSF55486">
    <property type="entry name" value="Metalloproteases ('zincins'), catalytic domain"/>
    <property type="match status" value="1"/>
</dbReference>
<comment type="caution">
    <text evidence="2">The sequence shown here is derived from an EMBL/GenBank/DDBJ whole genome shotgun (WGS) entry which is preliminary data.</text>
</comment>
<dbReference type="Proteomes" id="UP001194729">
    <property type="component" value="Unassembled WGS sequence"/>
</dbReference>
<dbReference type="Pfam" id="PF01433">
    <property type="entry name" value="Peptidase_M1"/>
    <property type="match status" value="1"/>
</dbReference>
<name>A0ABS0AAV8_9FLAO</name>
<dbReference type="InterPro" id="IPR014782">
    <property type="entry name" value="Peptidase_M1_dom"/>
</dbReference>
<reference evidence="2 3" key="1">
    <citation type="submission" date="2020-11" db="EMBL/GenBank/DDBJ databases">
        <title>P. mediterranea TC4 genome.</title>
        <authorList>
            <person name="Molmeret M."/>
        </authorList>
    </citation>
    <scope>NUCLEOTIDE SEQUENCE [LARGE SCALE GENOMIC DNA]</scope>
    <source>
        <strain evidence="2 3">TC4</strain>
    </source>
</reference>
<feature type="non-terminal residue" evidence="2">
    <location>
        <position position="190"/>
    </location>
</feature>
<sequence length="190" mass="21680">LAEREIYGDDHYYMTLFENAESLIAQTKAGKGTALLDAKASSLTFYQHGAWALHALRQEIGDADFKLSVRTYLKEYAGRNVTTDDFLKIVSNTSGKDMTDFKNRWLTNTQFPSAEALVLLRKSIFMEQYFQLAARSISTFDEAFNSYKETLRSPINELLVEEMISQLILHKKNDRIIELYKEAAATGNVK</sequence>
<evidence type="ECO:0000313" key="3">
    <source>
        <dbReference type="Proteomes" id="UP001194729"/>
    </source>
</evidence>